<dbReference type="Gene3D" id="1.10.940.10">
    <property type="entry name" value="NusB-like"/>
    <property type="match status" value="1"/>
</dbReference>
<dbReference type="Pfam" id="PF01189">
    <property type="entry name" value="Methyltr_RsmB-F"/>
    <property type="match status" value="1"/>
</dbReference>
<dbReference type="InterPro" id="IPR029063">
    <property type="entry name" value="SAM-dependent_MTases_sf"/>
</dbReference>
<evidence type="ECO:0000256" key="1">
    <source>
        <dbReference type="ARBA" id="ARBA00022603"/>
    </source>
</evidence>
<evidence type="ECO:0000313" key="9">
    <source>
        <dbReference type="Proteomes" id="UP000286050"/>
    </source>
</evidence>
<comment type="caution">
    <text evidence="8">The sequence shown here is derived from an EMBL/GenBank/DDBJ whole genome shotgun (WGS) entry which is preliminary data.</text>
</comment>
<accession>A0A414FZH7</accession>
<evidence type="ECO:0000256" key="2">
    <source>
        <dbReference type="ARBA" id="ARBA00022679"/>
    </source>
</evidence>
<dbReference type="InterPro" id="IPR006027">
    <property type="entry name" value="NusB_RsmB_TIM44"/>
</dbReference>
<organism evidence="8 9">
    <name type="scientific">Collinsella intestinalis</name>
    <dbReference type="NCBI Taxonomy" id="147207"/>
    <lineage>
        <taxon>Bacteria</taxon>
        <taxon>Bacillati</taxon>
        <taxon>Actinomycetota</taxon>
        <taxon>Coriobacteriia</taxon>
        <taxon>Coriobacteriales</taxon>
        <taxon>Coriobacteriaceae</taxon>
        <taxon>Collinsella</taxon>
    </lineage>
</organism>
<evidence type="ECO:0000256" key="4">
    <source>
        <dbReference type="ARBA" id="ARBA00022884"/>
    </source>
</evidence>
<dbReference type="PROSITE" id="PS51686">
    <property type="entry name" value="SAM_MT_RSMB_NOP"/>
    <property type="match status" value="1"/>
</dbReference>
<keyword evidence="4 5" id="KW-0694">RNA-binding</keyword>
<feature type="active site" description="Nucleophile" evidence="5">
    <location>
        <position position="430"/>
    </location>
</feature>
<evidence type="ECO:0000256" key="5">
    <source>
        <dbReference type="PROSITE-ProRule" id="PRU01023"/>
    </source>
</evidence>
<evidence type="ECO:0000256" key="6">
    <source>
        <dbReference type="SAM" id="MobiDB-lite"/>
    </source>
</evidence>
<dbReference type="PANTHER" id="PTHR22807:SF53">
    <property type="entry name" value="RIBOSOMAL RNA SMALL SUBUNIT METHYLTRANSFERASE B-RELATED"/>
    <property type="match status" value="1"/>
</dbReference>
<dbReference type="InterPro" id="IPR049560">
    <property type="entry name" value="MeTrfase_RsmB-F_NOP2_cat"/>
</dbReference>
<dbReference type="GO" id="GO:0008173">
    <property type="term" value="F:RNA methyltransferase activity"/>
    <property type="evidence" value="ECO:0007669"/>
    <property type="project" value="InterPro"/>
</dbReference>
<gene>
    <name evidence="8" type="ORF">DW787_00045</name>
</gene>
<feature type="binding site" evidence="5">
    <location>
        <position position="349"/>
    </location>
    <ligand>
        <name>S-adenosyl-L-methionine</name>
        <dbReference type="ChEBI" id="CHEBI:59789"/>
    </ligand>
</feature>
<comment type="similarity">
    <text evidence="5">Belongs to the class I-like SAM-binding methyltransferase superfamily. RsmB/NOP family.</text>
</comment>
<keyword evidence="1 5" id="KW-0489">Methyltransferase</keyword>
<keyword evidence="3 5" id="KW-0949">S-adenosyl-L-methionine</keyword>
<feature type="binding site" evidence="5">
    <location>
        <position position="376"/>
    </location>
    <ligand>
        <name>S-adenosyl-L-methionine</name>
        <dbReference type="ChEBI" id="CHEBI:59789"/>
    </ligand>
</feature>
<name>A0A414FZH7_9ACTN</name>
<dbReference type="GO" id="GO:0003723">
    <property type="term" value="F:RNA binding"/>
    <property type="evidence" value="ECO:0007669"/>
    <property type="project" value="UniProtKB-UniRule"/>
</dbReference>
<keyword evidence="2 5" id="KW-0808">Transferase</keyword>
<dbReference type="InterPro" id="IPR035926">
    <property type="entry name" value="NusB-like_sf"/>
</dbReference>
<dbReference type="SUPFAM" id="SSF48013">
    <property type="entry name" value="NusB-like"/>
    <property type="match status" value="1"/>
</dbReference>
<feature type="domain" description="SAM-dependent MTase RsmB/NOP-type" evidence="7">
    <location>
        <begin position="200"/>
        <end position="506"/>
    </location>
</feature>
<comment type="caution">
    <text evidence="5">Lacks conserved residue(s) required for the propagation of feature annotation.</text>
</comment>
<dbReference type="EMBL" id="QSJI01000001">
    <property type="protein sequence ID" value="RHD57283.1"/>
    <property type="molecule type" value="Genomic_DNA"/>
</dbReference>
<dbReference type="InterPro" id="IPR023267">
    <property type="entry name" value="RCMT"/>
</dbReference>
<dbReference type="Proteomes" id="UP000286050">
    <property type="component" value="Unassembled WGS sequence"/>
</dbReference>
<dbReference type="InterPro" id="IPR001678">
    <property type="entry name" value="MeTrfase_RsmB-F_NOP2_dom"/>
</dbReference>
<dbReference type="PANTHER" id="PTHR22807">
    <property type="entry name" value="NOP2 YEAST -RELATED NOL1/NOP2/FMU SUN DOMAIN-CONTAINING"/>
    <property type="match status" value="1"/>
</dbReference>
<feature type="compositionally biased region" description="Low complexity" evidence="6">
    <location>
        <begin position="1"/>
        <end position="16"/>
    </location>
</feature>
<proteinExistence type="inferred from homology"/>
<dbReference type="GO" id="GO:0006355">
    <property type="term" value="P:regulation of DNA-templated transcription"/>
    <property type="evidence" value="ECO:0007669"/>
    <property type="project" value="InterPro"/>
</dbReference>
<evidence type="ECO:0000256" key="3">
    <source>
        <dbReference type="ARBA" id="ARBA00022691"/>
    </source>
</evidence>
<sequence>MVRLNSSRSSRMASARWTPSPGPPASVRMTGHGVALSKTAKLSPGRLVALRILIAARESGRYARELAADACASASLDSRDAAFARRLALGVTGCSGCLDDALNSVLDDPRSLTADVRDALRIGAYELLYLGTSPQVAVSQGVELARMCAHGAAGLANAVLRRVAEGANAFLAAEDASEQHRAMVSCARRAGLPTWLVRRIVDSLGEERAQAMFACQLEPAPIAVQVNPLRSEAVEDTLAADGARSLELPGAYAVDRVSELVRSNAFAHADAVASDYHAQLIAAAATREGSCLEIGAGRGTKTFMMLAHAERRNLDHEHVALDLYEGKCQANAQRIECSGLGEIFTAAGDATDLDACLAAYDERLGRTALFDTVFVDAPCSGTGTMRRHGEIPWRLTPQECDRDLPELQLELLREAACRVGAGGQLIYATCSVLRAENSHVVTQFLGSPEGEGFAPMPLSDALAAAGPAYAGAAEDIAVHEIPIGTFQSYPHQGGFDGHFCARFIRV</sequence>
<reference evidence="8 9" key="1">
    <citation type="submission" date="2018-08" db="EMBL/GenBank/DDBJ databases">
        <title>A genome reference for cultivated species of the human gut microbiota.</title>
        <authorList>
            <person name="Zou Y."/>
            <person name="Xue W."/>
            <person name="Luo G."/>
        </authorList>
    </citation>
    <scope>NUCLEOTIDE SEQUENCE [LARGE SCALE GENOMIC DNA]</scope>
    <source>
        <strain evidence="8 9">AM30-5LB</strain>
    </source>
</reference>
<feature type="region of interest" description="Disordered" evidence="6">
    <location>
        <begin position="1"/>
        <end position="30"/>
    </location>
</feature>
<dbReference type="PRINTS" id="PR02008">
    <property type="entry name" value="RCMTFAMILY"/>
</dbReference>
<evidence type="ECO:0000259" key="7">
    <source>
        <dbReference type="PROSITE" id="PS51686"/>
    </source>
</evidence>
<feature type="binding site" evidence="5">
    <location>
        <position position="322"/>
    </location>
    <ligand>
        <name>S-adenosyl-L-methionine</name>
        <dbReference type="ChEBI" id="CHEBI:59789"/>
    </ligand>
</feature>
<evidence type="ECO:0000313" key="8">
    <source>
        <dbReference type="EMBL" id="RHD57283.1"/>
    </source>
</evidence>
<dbReference type="GO" id="GO:0001510">
    <property type="term" value="P:RNA methylation"/>
    <property type="evidence" value="ECO:0007669"/>
    <property type="project" value="InterPro"/>
</dbReference>
<dbReference type="AlphaFoldDB" id="A0A414FZH7"/>
<dbReference type="Gene3D" id="3.40.50.150">
    <property type="entry name" value="Vaccinia Virus protein VP39"/>
    <property type="match status" value="1"/>
</dbReference>
<protein>
    <recommendedName>
        <fullName evidence="7">SAM-dependent MTase RsmB/NOP-type domain-containing protein</fullName>
    </recommendedName>
</protein>
<dbReference type="Pfam" id="PF01029">
    <property type="entry name" value="NusB"/>
    <property type="match status" value="1"/>
</dbReference>
<dbReference type="SUPFAM" id="SSF53335">
    <property type="entry name" value="S-adenosyl-L-methionine-dependent methyltransferases"/>
    <property type="match status" value="1"/>
</dbReference>